<reference evidence="1" key="1">
    <citation type="journal article" date="2017" name="Nature">
        <title>The sunflower genome provides insights into oil metabolism, flowering and Asterid evolution.</title>
        <authorList>
            <person name="Badouin H."/>
            <person name="Gouzy J."/>
            <person name="Grassa C.J."/>
            <person name="Murat F."/>
            <person name="Staton S.E."/>
            <person name="Cottret L."/>
            <person name="Lelandais-Briere C."/>
            <person name="Owens G.L."/>
            <person name="Carrere S."/>
            <person name="Mayjonade B."/>
            <person name="Legrand L."/>
            <person name="Gill N."/>
            <person name="Kane N.C."/>
            <person name="Bowers J.E."/>
            <person name="Hubner S."/>
            <person name="Bellec A."/>
            <person name="Berard A."/>
            <person name="Berges H."/>
            <person name="Blanchet N."/>
            <person name="Boniface M.C."/>
            <person name="Brunel D."/>
            <person name="Catrice O."/>
            <person name="Chaidir N."/>
            <person name="Claudel C."/>
            <person name="Donnadieu C."/>
            <person name="Faraut T."/>
            <person name="Fievet G."/>
            <person name="Helmstetter N."/>
            <person name="King M."/>
            <person name="Knapp S.J."/>
            <person name="Lai Z."/>
            <person name="Le Paslier M.C."/>
            <person name="Lippi Y."/>
            <person name="Lorenzon L."/>
            <person name="Mandel J.R."/>
            <person name="Marage G."/>
            <person name="Marchand G."/>
            <person name="Marquand E."/>
            <person name="Bret-Mestries E."/>
            <person name="Morien E."/>
            <person name="Nambeesan S."/>
            <person name="Nguyen T."/>
            <person name="Pegot-Espagnet P."/>
            <person name="Pouilly N."/>
            <person name="Raftis F."/>
            <person name="Sallet E."/>
            <person name="Schiex T."/>
            <person name="Thomas J."/>
            <person name="Vandecasteele C."/>
            <person name="Vares D."/>
            <person name="Vear F."/>
            <person name="Vautrin S."/>
            <person name="Crespi M."/>
            <person name="Mangin B."/>
            <person name="Burke J.M."/>
            <person name="Salse J."/>
            <person name="Munos S."/>
            <person name="Vincourt P."/>
            <person name="Rieseberg L.H."/>
            <person name="Langlade N.B."/>
        </authorList>
    </citation>
    <scope>NUCLEOTIDE SEQUENCE</scope>
    <source>
        <tissue evidence="1">Leaves</tissue>
    </source>
</reference>
<gene>
    <name evidence="1" type="ORF">HanXRQr2_Chr13g0617531</name>
</gene>
<keyword evidence="2" id="KW-1185">Reference proteome</keyword>
<evidence type="ECO:0000313" key="2">
    <source>
        <dbReference type="Proteomes" id="UP000215914"/>
    </source>
</evidence>
<dbReference type="AlphaFoldDB" id="A0A9K3EMW1"/>
<sequence length="67" mass="7837">MEITSDGKLPLMRIMELAYDVNCQVTIWMKIKGTYHRSELPLVKIDEVSLMKKRCHVLAYHLTKTIC</sequence>
<dbReference type="Gramene" id="mRNA:HanXRQr2_Chr13g0617531">
    <property type="protein sequence ID" value="CDS:HanXRQr2_Chr13g0617531.1"/>
    <property type="gene ID" value="HanXRQr2_Chr13g0617531"/>
</dbReference>
<protein>
    <submittedName>
        <fullName evidence="1">Uncharacterized protein</fullName>
    </submittedName>
</protein>
<dbReference type="EMBL" id="MNCJ02000328">
    <property type="protein sequence ID" value="KAF5775928.1"/>
    <property type="molecule type" value="Genomic_DNA"/>
</dbReference>
<name>A0A9K3EMW1_HELAN</name>
<accession>A0A9K3EMW1</accession>
<organism evidence="1 2">
    <name type="scientific">Helianthus annuus</name>
    <name type="common">Common sunflower</name>
    <dbReference type="NCBI Taxonomy" id="4232"/>
    <lineage>
        <taxon>Eukaryota</taxon>
        <taxon>Viridiplantae</taxon>
        <taxon>Streptophyta</taxon>
        <taxon>Embryophyta</taxon>
        <taxon>Tracheophyta</taxon>
        <taxon>Spermatophyta</taxon>
        <taxon>Magnoliopsida</taxon>
        <taxon>eudicotyledons</taxon>
        <taxon>Gunneridae</taxon>
        <taxon>Pentapetalae</taxon>
        <taxon>asterids</taxon>
        <taxon>campanulids</taxon>
        <taxon>Asterales</taxon>
        <taxon>Asteraceae</taxon>
        <taxon>Asteroideae</taxon>
        <taxon>Heliantheae alliance</taxon>
        <taxon>Heliantheae</taxon>
        <taxon>Helianthus</taxon>
    </lineage>
</organism>
<proteinExistence type="predicted"/>
<dbReference type="Proteomes" id="UP000215914">
    <property type="component" value="Unassembled WGS sequence"/>
</dbReference>
<comment type="caution">
    <text evidence="1">The sequence shown here is derived from an EMBL/GenBank/DDBJ whole genome shotgun (WGS) entry which is preliminary data.</text>
</comment>
<reference evidence="1" key="2">
    <citation type="submission" date="2020-06" db="EMBL/GenBank/DDBJ databases">
        <title>Helianthus annuus Genome sequencing and assembly Release 2.</title>
        <authorList>
            <person name="Gouzy J."/>
            <person name="Langlade N."/>
            <person name="Munos S."/>
        </authorList>
    </citation>
    <scope>NUCLEOTIDE SEQUENCE</scope>
    <source>
        <tissue evidence="1">Leaves</tissue>
    </source>
</reference>
<evidence type="ECO:0000313" key="1">
    <source>
        <dbReference type="EMBL" id="KAF5775928.1"/>
    </source>
</evidence>